<evidence type="ECO:0000313" key="1">
    <source>
        <dbReference type="EMBL" id="CBL16429.1"/>
    </source>
</evidence>
<name>D4L9Y4_RUMC1</name>
<protein>
    <submittedName>
        <fullName evidence="1">Uncharacterized protein</fullName>
    </submittedName>
</protein>
<organism evidence="1 2">
    <name type="scientific">Ruminococcus champanellensis (strain DSM 18848 / JCM 17042 / KCTC 15320 / 18P13)</name>
    <dbReference type="NCBI Taxonomy" id="213810"/>
    <lineage>
        <taxon>Bacteria</taxon>
        <taxon>Bacillati</taxon>
        <taxon>Bacillota</taxon>
        <taxon>Clostridia</taxon>
        <taxon>Eubacteriales</taxon>
        <taxon>Oscillospiraceae</taxon>
        <taxon>Ruminococcus</taxon>
    </lineage>
</organism>
<dbReference type="HOGENOM" id="CLU_2275403_0_0_9"/>
<reference evidence="1" key="1">
    <citation type="submission" date="2010-03" db="EMBL/GenBank/DDBJ databases">
        <title>The genome sequence of Ruminococcus sp. 18P13.</title>
        <authorList>
            <consortium name="metaHIT consortium -- http://www.metahit.eu/"/>
            <person name="Pajon A."/>
            <person name="Turner K."/>
            <person name="Parkhill J."/>
            <person name="Bernalier A."/>
        </authorList>
    </citation>
    <scope>NUCLEOTIDE SEQUENCE [LARGE SCALE GENOMIC DNA]</scope>
    <source>
        <strain evidence="1">Type strain: 18P13</strain>
    </source>
</reference>
<proteinExistence type="predicted"/>
<dbReference type="BioCyc" id="RCHA213810:RUM_RS00845-MONOMER"/>
<accession>D4L9Y4</accession>
<dbReference type="Proteomes" id="UP000007054">
    <property type="component" value="Chromosome"/>
</dbReference>
<keyword evidence="2" id="KW-1185">Reference proteome</keyword>
<dbReference type="EMBL" id="FP929052">
    <property type="protein sequence ID" value="CBL16429.1"/>
    <property type="molecule type" value="Genomic_DNA"/>
</dbReference>
<dbReference type="GeneID" id="83155023"/>
<dbReference type="STRING" id="213810.RUM_01740"/>
<gene>
    <name evidence="1" type="ordered locus">RUM_01740</name>
</gene>
<evidence type="ECO:0000313" key="2">
    <source>
        <dbReference type="Proteomes" id="UP000007054"/>
    </source>
</evidence>
<sequence>MTTDNNEVEQILDRDTYRRIKKMDRATLEGLIQDIFERGRKKGLAEAGEIVDESMADDGGGTLDLRAVEAEIRGIKGIGEKRVEEIMLIFEKHLGILDEEGQ</sequence>
<dbReference type="OrthoDB" id="1822868at2"/>
<dbReference type="AlphaFoldDB" id="D4L9Y4"/>
<dbReference type="RefSeq" id="WP_015557336.1">
    <property type="nucleotide sequence ID" value="NC_021039.1"/>
</dbReference>
<reference evidence="1" key="2">
    <citation type="submission" date="2010-03" db="EMBL/GenBank/DDBJ databases">
        <authorList>
            <person name="Pajon A."/>
        </authorList>
    </citation>
    <scope>NUCLEOTIDE SEQUENCE</scope>
    <source>
        <strain evidence="1">Type strain: 18P13</strain>
    </source>
</reference>
<dbReference type="KEGG" id="rch:RUM_01740"/>